<organism evidence="2 3">
    <name type="scientific">Gluconacetobacter sacchari</name>
    <dbReference type="NCBI Taxonomy" id="92759"/>
    <lineage>
        <taxon>Bacteria</taxon>
        <taxon>Pseudomonadati</taxon>
        <taxon>Pseudomonadota</taxon>
        <taxon>Alphaproteobacteria</taxon>
        <taxon>Acetobacterales</taxon>
        <taxon>Acetobacteraceae</taxon>
        <taxon>Gluconacetobacter</taxon>
    </lineage>
</organism>
<accession>A0A7W4NRF7</accession>
<comment type="caution">
    <text evidence="2">The sequence shown here is derived from an EMBL/GenBank/DDBJ whole genome shotgun (WGS) entry which is preliminary data.</text>
</comment>
<dbReference type="RefSeq" id="WP_182996986.1">
    <property type="nucleotide sequence ID" value="NZ_JABEQJ010000008.1"/>
</dbReference>
<sequence length="115" mass="12636">MSGTDYIEKMESNVVEMKSLRPQKSLGRTRGGGDNGGMDLTDHRLTELERRAERTEAKLDKLVETIHGLDKSVIAASSGLGGRLDLIEKKLPNWWQPYVGIGALGATFALLAHFL</sequence>
<dbReference type="Proteomes" id="UP000589085">
    <property type="component" value="Unassembled WGS sequence"/>
</dbReference>
<feature type="region of interest" description="Disordered" evidence="1">
    <location>
        <begin position="19"/>
        <end position="43"/>
    </location>
</feature>
<proteinExistence type="predicted"/>
<evidence type="ECO:0000313" key="3">
    <source>
        <dbReference type="Proteomes" id="UP000589085"/>
    </source>
</evidence>
<dbReference type="EMBL" id="JABEQJ010000008">
    <property type="protein sequence ID" value="MBB2160125.1"/>
    <property type="molecule type" value="Genomic_DNA"/>
</dbReference>
<gene>
    <name evidence="2" type="ORF">HLH48_08045</name>
</gene>
<reference evidence="2 3" key="1">
    <citation type="submission" date="2020-04" db="EMBL/GenBank/DDBJ databases">
        <title>Description of novel Gluconacetobacter.</title>
        <authorList>
            <person name="Sombolestani A."/>
        </authorList>
    </citation>
    <scope>NUCLEOTIDE SEQUENCE [LARGE SCALE GENOMIC DNA]</scope>
    <source>
        <strain evidence="2 3">LMG 19747</strain>
    </source>
</reference>
<evidence type="ECO:0000256" key="1">
    <source>
        <dbReference type="SAM" id="MobiDB-lite"/>
    </source>
</evidence>
<name>A0A7W4NRF7_9PROT</name>
<protein>
    <submittedName>
        <fullName evidence="2">Uncharacterized protein</fullName>
    </submittedName>
</protein>
<dbReference type="AlphaFoldDB" id="A0A7W4NRF7"/>
<evidence type="ECO:0000313" key="2">
    <source>
        <dbReference type="EMBL" id="MBB2160125.1"/>
    </source>
</evidence>